<comment type="subunit">
    <text evidence="4">The methyltransferase is composed of M and S polypeptides.</text>
</comment>
<accession>A0A927WIF3</accession>
<dbReference type="EMBL" id="SVBY01000024">
    <property type="protein sequence ID" value="MBE6092462.1"/>
    <property type="molecule type" value="Genomic_DNA"/>
</dbReference>
<name>A0A927WIF3_SELRU</name>
<dbReference type="PANTHER" id="PTHR43140:SF1">
    <property type="entry name" value="TYPE I RESTRICTION ENZYME ECOKI SPECIFICITY SUBUNIT"/>
    <property type="match status" value="1"/>
</dbReference>
<dbReference type="PANTHER" id="PTHR43140">
    <property type="entry name" value="TYPE-1 RESTRICTION ENZYME ECOKI SPECIFICITY PROTEIN"/>
    <property type="match status" value="1"/>
</dbReference>
<evidence type="ECO:0000313" key="7">
    <source>
        <dbReference type="Proteomes" id="UP000761380"/>
    </source>
</evidence>
<keyword evidence="6" id="KW-0378">Hydrolase</keyword>
<dbReference type="Pfam" id="PF01420">
    <property type="entry name" value="Methylase_S"/>
    <property type="match status" value="2"/>
</dbReference>
<dbReference type="GO" id="GO:0009307">
    <property type="term" value="P:DNA restriction-modification system"/>
    <property type="evidence" value="ECO:0007669"/>
    <property type="project" value="UniProtKB-KW"/>
</dbReference>
<evidence type="ECO:0000256" key="4">
    <source>
        <dbReference type="ARBA" id="ARBA00038652"/>
    </source>
</evidence>
<dbReference type="Proteomes" id="UP000761380">
    <property type="component" value="Unassembled WGS sequence"/>
</dbReference>
<dbReference type="Gene3D" id="3.90.220.20">
    <property type="entry name" value="DNA methylase specificity domains"/>
    <property type="match status" value="2"/>
</dbReference>
<keyword evidence="6" id="KW-0255">Endonuclease</keyword>
<evidence type="ECO:0000256" key="3">
    <source>
        <dbReference type="ARBA" id="ARBA00023125"/>
    </source>
</evidence>
<feature type="domain" description="Type I restriction modification DNA specificity" evidence="5">
    <location>
        <begin position="27"/>
        <end position="193"/>
    </location>
</feature>
<comment type="similarity">
    <text evidence="1">Belongs to the type-I restriction system S methylase family.</text>
</comment>
<dbReference type="InterPro" id="IPR000055">
    <property type="entry name" value="Restrct_endonuc_typeI_TRD"/>
</dbReference>
<feature type="domain" description="Type I restriction modification DNA specificity" evidence="5">
    <location>
        <begin position="226"/>
        <end position="394"/>
    </location>
</feature>
<proteinExistence type="inferred from homology"/>
<dbReference type="GO" id="GO:0004519">
    <property type="term" value="F:endonuclease activity"/>
    <property type="evidence" value="ECO:0007669"/>
    <property type="project" value="UniProtKB-KW"/>
</dbReference>
<evidence type="ECO:0000313" key="6">
    <source>
        <dbReference type="EMBL" id="MBE6092462.1"/>
    </source>
</evidence>
<dbReference type="InterPro" id="IPR051212">
    <property type="entry name" value="Type-I_RE_S_subunit"/>
</dbReference>
<keyword evidence="3" id="KW-0238">DNA-binding</keyword>
<gene>
    <name evidence="6" type="ORF">E7201_04690</name>
</gene>
<organism evidence="6 7">
    <name type="scientific">Selenomonas ruminantium</name>
    <dbReference type="NCBI Taxonomy" id="971"/>
    <lineage>
        <taxon>Bacteria</taxon>
        <taxon>Bacillati</taxon>
        <taxon>Bacillota</taxon>
        <taxon>Negativicutes</taxon>
        <taxon>Selenomonadales</taxon>
        <taxon>Selenomonadaceae</taxon>
        <taxon>Selenomonas</taxon>
    </lineage>
</organism>
<evidence type="ECO:0000256" key="2">
    <source>
        <dbReference type="ARBA" id="ARBA00022747"/>
    </source>
</evidence>
<evidence type="ECO:0000256" key="1">
    <source>
        <dbReference type="ARBA" id="ARBA00010923"/>
    </source>
</evidence>
<dbReference type="CDD" id="cd17260">
    <property type="entry name" value="RMtype1_S_EcoEI-TRD1-CR1_like"/>
    <property type="match status" value="1"/>
</dbReference>
<dbReference type="SUPFAM" id="SSF116734">
    <property type="entry name" value="DNA methylase specificity domain"/>
    <property type="match status" value="2"/>
</dbReference>
<dbReference type="AlphaFoldDB" id="A0A927WIF3"/>
<evidence type="ECO:0000259" key="5">
    <source>
        <dbReference type="Pfam" id="PF01420"/>
    </source>
</evidence>
<keyword evidence="2" id="KW-0680">Restriction system</keyword>
<comment type="caution">
    <text evidence="6">The sequence shown here is derived from an EMBL/GenBank/DDBJ whole genome shotgun (WGS) entry which is preliminary data.</text>
</comment>
<protein>
    <submittedName>
        <fullName evidence="6">Restriction endonuclease</fullName>
    </submittedName>
</protein>
<reference evidence="6" key="1">
    <citation type="submission" date="2019-04" db="EMBL/GenBank/DDBJ databases">
        <title>Evolution of Biomass-Degrading Anaerobic Consortia Revealed by Metagenomics.</title>
        <authorList>
            <person name="Peng X."/>
        </authorList>
    </citation>
    <scope>NUCLEOTIDE SEQUENCE</scope>
    <source>
        <strain evidence="6">SIG240</strain>
    </source>
</reference>
<keyword evidence="6" id="KW-0540">Nuclease</keyword>
<dbReference type="GO" id="GO:0003677">
    <property type="term" value="F:DNA binding"/>
    <property type="evidence" value="ECO:0007669"/>
    <property type="project" value="UniProtKB-KW"/>
</dbReference>
<dbReference type="InterPro" id="IPR044946">
    <property type="entry name" value="Restrct_endonuc_typeI_TRD_sf"/>
</dbReference>
<sequence length="446" mass="50256">MAKKKLTIEEKLQAALVPAEEQPYKVPENWCWVKLGAVITASKEKQDVFDSETKYVGLEHIEKDTGNISFAVADGVKSTKSVFKCGDILYGKLRPYLNKHGIVDFDGVCSTDILVFNAIEGDNRLYDFYFSLPHFIEYAVSNSKGINLPRVSEKVILEIPFPMSPQDEQSRIVARIESLFAKLDEAKEKIQEVLDGADLRRAAILHQAFTGKLTEKWRRENSVGDESWEFTNLGNICHINPKKIDTTNLDDNMEVSFIPMADVSDISGEVIGNQTRTLGEVKKGFTNFNEGDVVFAKITPCMENGKSAIIGKLKNNVGYGTTEFYVLRPKETLYNRYVYHLVRSKFFRDKAKSNMTGAVGQQRVPKKFMQEYEINLPSMQEQKEIVHLLDNLLSREQSTVTACEEALTTIDTLKKSILARAFRGELGTNDPADPSAKELLREILSA</sequence>